<evidence type="ECO:0000313" key="5">
    <source>
        <dbReference type="EMBL" id="QBM89946.1"/>
    </source>
</evidence>
<feature type="region of interest" description="Disordered" evidence="2">
    <location>
        <begin position="1"/>
        <end position="108"/>
    </location>
</feature>
<protein>
    <recommendedName>
        <fullName evidence="1">Nuclear mRNA export factor</fullName>
    </recommendedName>
</protein>
<evidence type="ECO:0000259" key="4">
    <source>
        <dbReference type="Pfam" id="PF12209"/>
    </source>
</evidence>
<evidence type="ECO:0000256" key="2">
    <source>
        <dbReference type="SAM" id="MobiDB-lite"/>
    </source>
</evidence>
<dbReference type="GO" id="GO:0005737">
    <property type="term" value="C:cytoplasm"/>
    <property type="evidence" value="ECO:0007669"/>
    <property type="project" value="TreeGrafter"/>
</dbReference>
<dbReference type="EMBL" id="CP034460">
    <property type="protein sequence ID" value="QBM89946.1"/>
    <property type="molecule type" value="Genomic_DNA"/>
</dbReference>
<dbReference type="GO" id="GO:0042274">
    <property type="term" value="P:ribosomal small subunit biogenesis"/>
    <property type="evidence" value="ECO:0007669"/>
    <property type="project" value="UniProtKB-UniRule"/>
</dbReference>
<dbReference type="GO" id="GO:0005635">
    <property type="term" value="C:nuclear envelope"/>
    <property type="evidence" value="ECO:0007669"/>
    <property type="project" value="UniProtKB-SubCell"/>
</dbReference>
<evidence type="ECO:0000259" key="3">
    <source>
        <dbReference type="Pfam" id="PF03399"/>
    </source>
</evidence>
<dbReference type="InterPro" id="IPR024293">
    <property type="entry name" value="SAC3_helical"/>
</dbReference>
<dbReference type="PANTHER" id="PTHR12436:SF3">
    <property type="entry name" value="GERMINAL-CENTER ASSOCIATED NUCLEAR PROTEIN"/>
    <property type="match status" value="1"/>
</dbReference>
<feature type="compositionally biased region" description="Polar residues" evidence="2">
    <location>
        <begin position="1"/>
        <end position="21"/>
    </location>
</feature>
<name>A0A4P6XU00_9ASCO</name>
<feature type="domain" description="SAC3 helical" evidence="4">
    <location>
        <begin position="882"/>
        <end position="954"/>
    </location>
</feature>
<feature type="domain" description="SAC3/GANP/THP3 conserved" evidence="3">
    <location>
        <begin position="265"/>
        <end position="560"/>
    </location>
</feature>
<feature type="compositionally biased region" description="Polar residues" evidence="2">
    <location>
        <begin position="34"/>
        <end position="52"/>
    </location>
</feature>
<gene>
    <name evidence="5" type="primary">MPUL0E01830</name>
    <name evidence="5" type="ORF">METSCH_E01830</name>
</gene>
<dbReference type="PIRSF" id="PIRSF037320">
    <property type="entry name" value="mRNA_export_factor_Sac3"/>
    <property type="match status" value="1"/>
</dbReference>
<evidence type="ECO:0000256" key="1">
    <source>
        <dbReference type="PIRNR" id="PIRNR037320"/>
    </source>
</evidence>
<dbReference type="STRING" id="2163413.A0A4P6XU00"/>
<dbReference type="InterPro" id="IPR005062">
    <property type="entry name" value="SAC3/GANP/THP3_conserved"/>
</dbReference>
<dbReference type="GO" id="GO:0006406">
    <property type="term" value="P:mRNA export from nucleus"/>
    <property type="evidence" value="ECO:0007669"/>
    <property type="project" value="UniProtKB-UniRule"/>
</dbReference>
<dbReference type="Pfam" id="PF03399">
    <property type="entry name" value="SAC3_GANP"/>
    <property type="match status" value="1"/>
</dbReference>
<feature type="compositionally biased region" description="Polar residues" evidence="2">
    <location>
        <begin position="754"/>
        <end position="763"/>
    </location>
</feature>
<evidence type="ECO:0000313" key="6">
    <source>
        <dbReference type="Proteomes" id="UP000292447"/>
    </source>
</evidence>
<accession>A0A4P6XU00</accession>
<feature type="compositionally biased region" description="Low complexity" evidence="2">
    <location>
        <begin position="54"/>
        <end position="64"/>
    </location>
</feature>
<dbReference type="Pfam" id="PF12209">
    <property type="entry name" value="SAC3"/>
    <property type="match status" value="1"/>
</dbReference>
<dbReference type="GO" id="GO:0070390">
    <property type="term" value="C:transcription export complex 2"/>
    <property type="evidence" value="ECO:0007669"/>
    <property type="project" value="UniProtKB-UniRule"/>
</dbReference>
<dbReference type="Proteomes" id="UP000292447">
    <property type="component" value="Chromosome V"/>
</dbReference>
<feature type="region of interest" description="Disordered" evidence="2">
    <location>
        <begin position="1358"/>
        <end position="1377"/>
    </location>
</feature>
<feature type="region of interest" description="Disordered" evidence="2">
    <location>
        <begin position="742"/>
        <end position="771"/>
    </location>
</feature>
<reference evidence="6" key="1">
    <citation type="submission" date="2019-03" db="EMBL/GenBank/DDBJ databases">
        <title>Snf2 controls pulcherriminic acid biosynthesis and connects pigmentation and antifungal activity of the yeast Metschnikowia pulcherrima.</title>
        <authorList>
            <person name="Gore-Lloyd D."/>
            <person name="Sumann I."/>
            <person name="Brachmann A.O."/>
            <person name="Schneeberger K."/>
            <person name="Ortiz-Merino R.A."/>
            <person name="Moreno-Beltran M."/>
            <person name="Schlaefli M."/>
            <person name="Kirner P."/>
            <person name="Santos Kron A."/>
            <person name="Wolfe K.H."/>
            <person name="Piel J."/>
            <person name="Ahrens C.H."/>
            <person name="Henk D."/>
            <person name="Freimoser F.M."/>
        </authorList>
    </citation>
    <scope>NUCLEOTIDE SEQUENCE [LARGE SCALE GENOMIC DNA]</scope>
    <source>
        <strain evidence="6">APC 1.2</strain>
    </source>
</reference>
<dbReference type="InterPro" id="IPR045107">
    <property type="entry name" value="SAC3/GANP/THP3"/>
</dbReference>
<dbReference type="PANTHER" id="PTHR12436">
    <property type="entry name" value="80 KDA MCM3-ASSOCIATED PROTEIN"/>
    <property type="match status" value="1"/>
</dbReference>
<keyword evidence="6" id="KW-1185">Reference proteome</keyword>
<proteinExistence type="inferred from homology"/>
<comment type="subcellular location">
    <subcellularLocation>
        <location evidence="1">Nucleus envelope</location>
    </subcellularLocation>
</comment>
<dbReference type="Gene3D" id="6.10.250.2880">
    <property type="match status" value="1"/>
</dbReference>
<sequence>MSAQNGESTAVKRTNTRQQGTKPADGQRTRRKPTSANKGQNSANSASSQRLKTANASSSANASNGKSKQRQPAQRQADRTGRKSNTIKTQKQHVSIRNRDAGVNSGSADADIQDQEMMDIGDESIAAESSQRLLLPRKTEEPLQQFTPDEIAAAGPLFPDPAAYGFMAPQQNRKPRSVPRYMLTQPRLLAAPPFHQTPWDKGNQEKMLEMESRNGGADFLGIYEEFQKMRELERTKMEEMGLVDAENTAKDLNDAIFFQGTCLDMCPVFERVRRSLENNVKLLEKDPQTQKISRERAVKAFSRPAAGQPPPIPSDVRPPHVLMKTLDYIVDSILPQLPEAHSFIWDRTRSVRQDFIYQNYYGPEAIDCNERIVRIHLLSLHVMAGSGVEFSQQQELEQFNKALQTLTEIYQDVRNHGGQSPNEAEFRSYHLLSHFRDPELEREVQTLPDSVFKSAEVQLALRFRMIMSQSNVVERGYKNKIGALNFFVEFFRMVYSEKTPILLACLLETHFNEIRFYALKSLSRSYHTKGKAFSAESLRQMLGFDTLLRLIEFVSYYEIDTFEENGELLVDLCNKEKLELKYKLTSLHDKPKRAPACSPQLDFRLRNSTMQSLVNSGKSNADLHMNQAKISEVLQKITNRQNPPKGPPNSLPSVKTGMPAANAFGSTQSHGMLGPQKAAQPVFGGLLSSTPNQLTPVGSLSLSDFMNSQNVATNTASAFGQQVSSASQPAFDFTASKEVATGQFASPKPEPQKPTFSGLSESRAQVGAASGGYAPQISSSLTNLTSDKPSEVLRGLDNVKNLASVENVKPNLDLNKEKEKQNWGLKNETLGSKNVSTQNPLSLFDQPSTIPNLKPSKTVPAVSVQPKLLKDHQGFAMALELIYNDLLGKAIETEVGKVAAHATKNYNRVSERASLIDAFAAELYTAFVAEQTHQSMLKSVAKHRYDTALKKKAISVIQRNARKLCKMQEERRQRRDEIELTSFKAPSLKRILSASKNDSHAKRRASVNMSQVNLTHEDTSERQEQMKKLWQPIDLARFVQSCAAGVKMIADDGAVTLNSIIVAENWDCPYSKWLSAKLSLKASSDKTHLVNEVTSDGLSVSFRSLPKLNFINEQTFRSTPFLVLECGLLEAKQVETHKTFEHKLIRDGGILSKLTQISDRYSYYKVQILVLVWDITGSDMPIQRQCELLHTEELVNADNCVQDIRICDMSSDASRVNEDLQRALFSMGENFTGKLSKRGIHKRAEIRAKSRNVTPILEEPEPISKQVESSTSTLKAKEDEILRKARELQRRKYLTGHATANKSGDLTNVSGVFRTPNGSFANHTLMNYNTFLGNNTLLHARDASFMKSFANASMIEESTPMASPGPRSRTGSFVRSDGVGFPKKAALPKKVQELRDITASIKAKYKA</sequence>
<comment type="similarity">
    <text evidence="1">Belongs to the SAC3 family.</text>
</comment>
<keyword evidence="1" id="KW-0539">Nucleus</keyword>
<dbReference type="Gene3D" id="1.25.40.990">
    <property type="match status" value="1"/>
</dbReference>
<organism evidence="5 6">
    <name type="scientific">Metschnikowia aff. pulcherrima</name>
    <dbReference type="NCBI Taxonomy" id="2163413"/>
    <lineage>
        <taxon>Eukaryota</taxon>
        <taxon>Fungi</taxon>
        <taxon>Dikarya</taxon>
        <taxon>Ascomycota</taxon>
        <taxon>Saccharomycotina</taxon>
        <taxon>Pichiomycetes</taxon>
        <taxon>Metschnikowiaceae</taxon>
        <taxon>Metschnikowia</taxon>
    </lineage>
</organism>
<dbReference type="InterPro" id="IPR017173">
    <property type="entry name" value="Sac3"/>
</dbReference>